<dbReference type="AlphaFoldDB" id="A0A377GJX6"/>
<dbReference type="EMBL" id="UGGV01000001">
    <property type="protein sequence ID" value="STO25127.1"/>
    <property type="molecule type" value="Genomic_DNA"/>
</dbReference>
<evidence type="ECO:0000313" key="1">
    <source>
        <dbReference type="EMBL" id="SIR74015.1"/>
    </source>
</evidence>
<sequence>MKIEEYKAQFLEFTKQAMKLSDKFKSNSDLQQKVTRLSGQAVEFYKKNSDHRESDYQLKIDIFLEFDNFLKTIKRDLLFQSQDKGKSIFASPKQIKQSDSYETVSSLENSITL</sequence>
<dbReference type="Proteomes" id="UP000186808">
    <property type="component" value="Unassembled WGS sequence"/>
</dbReference>
<evidence type="ECO:0000313" key="3">
    <source>
        <dbReference type="Proteomes" id="UP000186808"/>
    </source>
</evidence>
<dbReference type="RefSeq" id="WP_058467576.1">
    <property type="nucleotide sequence ID" value="NZ_CAAAIX010000021.1"/>
</dbReference>
<dbReference type="OrthoDB" id="5653448at2"/>
<reference evidence="2 4" key="2">
    <citation type="submission" date="2018-06" db="EMBL/GenBank/DDBJ databases">
        <authorList>
            <consortium name="Pathogen Informatics"/>
            <person name="Doyle S."/>
        </authorList>
    </citation>
    <scope>NUCLEOTIDE SEQUENCE [LARGE SCALE GENOMIC DNA]</scope>
    <source>
        <strain evidence="2 4">NCTC11401</strain>
    </source>
</reference>
<name>A0A377GJX6_9GAMM</name>
<gene>
    <name evidence="2" type="ORF">NCTC11401_01956</name>
    <name evidence="1" type="ORF">SAMN05421777_12211</name>
</gene>
<reference evidence="1 3" key="1">
    <citation type="submission" date="2017-01" db="EMBL/GenBank/DDBJ databases">
        <authorList>
            <person name="Varghese N."/>
            <person name="Submissions S."/>
        </authorList>
    </citation>
    <scope>NUCLEOTIDE SEQUENCE [LARGE SCALE GENOMIC DNA]</scope>
    <source>
        <strain evidence="1 3">ATCC 33342</strain>
    </source>
</reference>
<dbReference type="STRING" id="464.Lgor_1069"/>
<evidence type="ECO:0000313" key="4">
    <source>
        <dbReference type="Proteomes" id="UP000254374"/>
    </source>
</evidence>
<dbReference type="EMBL" id="FTNL01000022">
    <property type="protein sequence ID" value="SIR74015.1"/>
    <property type="molecule type" value="Genomic_DNA"/>
</dbReference>
<dbReference type="Proteomes" id="UP000254374">
    <property type="component" value="Unassembled WGS sequence"/>
</dbReference>
<proteinExistence type="predicted"/>
<organism evidence="2 4">
    <name type="scientific">Fluoribacter gormanii</name>
    <dbReference type="NCBI Taxonomy" id="464"/>
    <lineage>
        <taxon>Bacteria</taxon>
        <taxon>Pseudomonadati</taxon>
        <taxon>Pseudomonadota</taxon>
        <taxon>Gammaproteobacteria</taxon>
        <taxon>Legionellales</taxon>
        <taxon>Legionellaceae</taxon>
        <taxon>Fluoribacter</taxon>
    </lineage>
</organism>
<protein>
    <submittedName>
        <fullName evidence="2">Uncharacterized protein</fullName>
    </submittedName>
</protein>
<evidence type="ECO:0000313" key="2">
    <source>
        <dbReference type="EMBL" id="STO25127.1"/>
    </source>
</evidence>
<keyword evidence="3" id="KW-1185">Reference proteome</keyword>
<accession>A0A377GJX6</accession>